<reference evidence="3 4" key="1">
    <citation type="submission" date="2024-09" db="EMBL/GenBank/DDBJ databases">
        <authorList>
            <person name="Sun Q."/>
            <person name="Mori K."/>
        </authorList>
    </citation>
    <scope>NUCLEOTIDE SEQUENCE [LARGE SCALE GENOMIC DNA]</scope>
    <source>
        <strain evidence="3 4">TBRC 0563</strain>
    </source>
</reference>
<feature type="non-terminal residue" evidence="3">
    <location>
        <position position="1"/>
    </location>
</feature>
<comment type="similarity">
    <text evidence="1">Belongs to the ROK (NagC/XylR) family.</text>
</comment>
<protein>
    <submittedName>
        <fullName evidence="3">ROK family protein</fullName>
    </submittedName>
</protein>
<dbReference type="EMBL" id="JBHLZP010000578">
    <property type="protein sequence ID" value="MFB9838802.1"/>
    <property type="molecule type" value="Genomic_DNA"/>
</dbReference>
<evidence type="ECO:0000256" key="1">
    <source>
        <dbReference type="ARBA" id="ARBA00006479"/>
    </source>
</evidence>
<keyword evidence="4" id="KW-1185">Reference proteome</keyword>
<dbReference type="RefSeq" id="WP_378211892.1">
    <property type="nucleotide sequence ID" value="NZ_JBHLZP010000578.1"/>
</dbReference>
<sequence length="130" mass="13348">AARLRGSAVSFAELRDGLPAGAGWAVGALEPAWDALGAAVTTLGELFNPDVAVIGGGVAAELPGFTEAVADRVIGYSRPGYAAPSVRRAKLGGLSSLHGAVLLAEREEAHRGRTKRRRHRGVATRRGGLG</sequence>
<dbReference type="Proteomes" id="UP001589627">
    <property type="component" value="Unassembled WGS sequence"/>
</dbReference>
<name>A0ABV5YXU8_9ACTN</name>
<dbReference type="InterPro" id="IPR043129">
    <property type="entry name" value="ATPase_NBD"/>
</dbReference>
<dbReference type="Pfam" id="PF00480">
    <property type="entry name" value="ROK"/>
    <property type="match status" value="1"/>
</dbReference>
<evidence type="ECO:0000313" key="4">
    <source>
        <dbReference type="Proteomes" id="UP001589627"/>
    </source>
</evidence>
<feature type="region of interest" description="Disordered" evidence="2">
    <location>
        <begin position="108"/>
        <end position="130"/>
    </location>
</feature>
<dbReference type="Gene3D" id="3.30.420.40">
    <property type="match status" value="1"/>
</dbReference>
<dbReference type="InterPro" id="IPR000600">
    <property type="entry name" value="ROK"/>
</dbReference>
<comment type="caution">
    <text evidence="3">The sequence shown here is derived from an EMBL/GenBank/DDBJ whole genome shotgun (WGS) entry which is preliminary data.</text>
</comment>
<dbReference type="SUPFAM" id="SSF53067">
    <property type="entry name" value="Actin-like ATPase domain"/>
    <property type="match status" value="1"/>
</dbReference>
<gene>
    <name evidence="3" type="ORF">ACFFNX_42320</name>
</gene>
<evidence type="ECO:0000256" key="2">
    <source>
        <dbReference type="SAM" id="MobiDB-lite"/>
    </source>
</evidence>
<feature type="compositionally biased region" description="Basic residues" evidence="2">
    <location>
        <begin position="112"/>
        <end position="123"/>
    </location>
</feature>
<accession>A0ABV5YXU8</accession>
<proteinExistence type="inferred from homology"/>
<evidence type="ECO:0000313" key="3">
    <source>
        <dbReference type="EMBL" id="MFB9838802.1"/>
    </source>
</evidence>
<organism evidence="3 4">
    <name type="scientific">Actinoallomurus acaciae</name>
    <dbReference type="NCBI Taxonomy" id="502577"/>
    <lineage>
        <taxon>Bacteria</taxon>
        <taxon>Bacillati</taxon>
        <taxon>Actinomycetota</taxon>
        <taxon>Actinomycetes</taxon>
        <taxon>Streptosporangiales</taxon>
        <taxon>Thermomonosporaceae</taxon>
        <taxon>Actinoallomurus</taxon>
    </lineage>
</organism>